<evidence type="ECO:0000256" key="3">
    <source>
        <dbReference type="ARBA" id="ARBA00005631"/>
    </source>
</evidence>
<dbReference type="FunCoup" id="G8JVK6">
    <property type="interactions" value="265"/>
</dbReference>
<sequence>MTEVNLGVTCDMHVHARDGAMAELVTPTIPEGGISVAYIMPNLQPPVTTLERVIGYKKCLENLSPRTTFLMTLYLCEDLTPELIHEAAQAGAINGVKCYPAGVTTNSSAGVDPNDFSKFYPIFSAMEEEGLVLNLHGEKPSISGQGEDIHVLNAESSFLPALMKLHGTFPNLKIVLEHCSTEAALNAIDEINKNVTDPKDLKVVATITAHHLSLTVDDWAGHPVNFCKPVPKLPSDRRALIQAAISGKPYFFFGSDSAPHPVHNKAKHIGVCAGVFTQSLAIPYLAQVFEENKALNKLKAFVSDFPLEFYNIDRKNLKSQEEAVLYKTEQWVPEFITDDKGIDVVPFKAGEKLGWSIKWVKNSN</sequence>
<dbReference type="GeneID" id="11469275"/>
<keyword evidence="8" id="KW-0665">Pyrimidine biosynthesis</keyword>
<evidence type="ECO:0000256" key="7">
    <source>
        <dbReference type="ARBA" id="ARBA00022833"/>
    </source>
</evidence>
<keyword evidence="5" id="KW-0479">Metal-binding</keyword>
<keyword evidence="6" id="KW-0378">Hydrolase</keyword>
<dbReference type="EC" id="3.5.2.3" evidence="4"/>
<dbReference type="GO" id="GO:0006207">
    <property type="term" value="P:'de novo' pyrimidine nucleobase biosynthetic process"/>
    <property type="evidence" value="ECO:0007669"/>
    <property type="project" value="EnsemblFungi"/>
</dbReference>
<dbReference type="HAMAP" id="MF_00219">
    <property type="entry name" value="PyrC_classII"/>
    <property type="match status" value="1"/>
</dbReference>
<evidence type="ECO:0000313" key="10">
    <source>
        <dbReference type="Proteomes" id="UP000006790"/>
    </source>
</evidence>
<dbReference type="OMA" id="TLHHISM"/>
<evidence type="ECO:0000256" key="1">
    <source>
        <dbReference type="ARBA" id="ARBA00001947"/>
    </source>
</evidence>
<comment type="similarity">
    <text evidence="3">Belongs to the metallo-dependent hydrolases superfamily. DHOase family. Class II DHOase subfamily.</text>
</comment>
<comment type="cofactor">
    <cofactor evidence="1">
        <name>Zn(2+)</name>
        <dbReference type="ChEBI" id="CHEBI:29105"/>
    </cofactor>
</comment>
<dbReference type="PANTHER" id="PTHR43137:SF1">
    <property type="entry name" value="DIHYDROOROTASE"/>
    <property type="match status" value="1"/>
</dbReference>
<evidence type="ECO:0000313" key="9">
    <source>
        <dbReference type="EMBL" id="AET40871.1"/>
    </source>
</evidence>
<dbReference type="RefSeq" id="XP_003647688.1">
    <property type="nucleotide sequence ID" value="XM_003647640.1"/>
</dbReference>
<dbReference type="KEGG" id="erc:Ecym_7014"/>
<dbReference type="InterPro" id="IPR032466">
    <property type="entry name" value="Metal_Hydrolase"/>
</dbReference>
<dbReference type="Gene3D" id="3.20.20.140">
    <property type="entry name" value="Metal-dependent hydrolases"/>
    <property type="match status" value="1"/>
</dbReference>
<dbReference type="GO" id="GO:0044205">
    <property type="term" value="P:'de novo' UMP biosynthetic process"/>
    <property type="evidence" value="ECO:0007669"/>
    <property type="project" value="UniProtKB-UniPathway"/>
</dbReference>
<dbReference type="eggNOG" id="KOG2902">
    <property type="taxonomic scope" value="Eukaryota"/>
</dbReference>
<dbReference type="UniPathway" id="UPA00070">
    <property type="reaction ID" value="UER00117"/>
</dbReference>
<evidence type="ECO:0000256" key="5">
    <source>
        <dbReference type="ARBA" id="ARBA00022723"/>
    </source>
</evidence>
<dbReference type="GO" id="GO:0004151">
    <property type="term" value="F:dihydroorotase activity"/>
    <property type="evidence" value="ECO:0007669"/>
    <property type="project" value="UniProtKB-EC"/>
</dbReference>
<dbReference type="OrthoDB" id="1670005at2759"/>
<dbReference type="NCBIfam" id="TIGR00856">
    <property type="entry name" value="pyrC_dimer"/>
    <property type="match status" value="1"/>
</dbReference>
<dbReference type="InParanoid" id="G8JVK6"/>
<dbReference type="PROSITE" id="PS00483">
    <property type="entry name" value="DIHYDROOROTASE_2"/>
    <property type="match status" value="1"/>
</dbReference>
<dbReference type="PANTHER" id="PTHR43137">
    <property type="entry name" value="DIHYDROOROTASE"/>
    <property type="match status" value="1"/>
</dbReference>
<name>G8JVK6_ERECY</name>
<organism evidence="9 10">
    <name type="scientific">Eremothecium cymbalariae (strain CBS 270.75 / DBVPG 7215 / KCTC 17166 / NRRL Y-17582)</name>
    <name type="common">Yeast</name>
    <dbReference type="NCBI Taxonomy" id="931890"/>
    <lineage>
        <taxon>Eukaryota</taxon>
        <taxon>Fungi</taxon>
        <taxon>Dikarya</taxon>
        <taxon>Ascomycota</taxon>
        <taxon>Saccharomycotina</taxon>
        <taxon>Saccharomycetes</taxon>
        <taxon>Saccharomycetales</taxon>
        <taxon>Saccharomycetaceae</taxon>
        <taxon>Eremothecium</taxon>
    </lineage>
</organism>
<dbReference type="STRING" id="931890.G8JVK6"/>
<keyword evidence="10" id="KW-1185">Reference proteome</keyword>
<accession>G8JVK6</accession>
<dbReference type="SUPFAM" id="SSF51556">
    <property type="entry name" value="Metallo-dependent hydrolases"/>
    <property type="match status" value="1"/>
</dbReference>
<dbReference type="GO" id="GO:0046872">
    <property type="term" value="F:metal ion binding"/>
    <property type="evidence" value="ECO:0007669"/>
    <property type="project" value="UniProtKB-KW"/>
</dbReference>
<dbReference type="Proteomes" id="UP000006790">
    <property type="component" value="Chromosome 7"/>
</dbReference>
<reference evidence="10" key="1">
    <citation type="journal article" date="2012" name="G3 (Bethesda)">
        <title>Pichia sorbitophila, an interspecies yeast hybrid reveals early steps of genome resolution following polyploidization.</title>
        <authorList>
            <person name="Leh Louis V."/>
            <person name="Despons L."/>
            <person name="Friedrich A."/>
            <person name="Martin T."/>
            <person name="Durrens P."/>
            <person name="Casaregola S."/>
            <person name="Neuveglise C."/>
            <person name="Fairhead C."/>
            <person name="Marck C."/>
            <person name="Cruz J.A."/>
            <person name="Straub M.L."/>
            <person name="Kugler V."/>
            <person name="Sacerdot C."/>
            <person name="Uzunov Z."/>
            <person name="Thierry A."/>
            <person name="Weiss S."/>
            <person name="Bleykasten C."/>
            <person name="De Montigny J."/>
            <person name="Jacques N."/>
            <person name="Jung P."/>
            <person name="Lemaire M."/>
            <person name="Mallet S."/>
            <person name="Morel G."/>
            <person name="Richard G.F."/>
            <person name="Sarkar A."/>
            <person name="Savel G."/>
            <person name="Schacherer J."/>
            <person name="Seret M.L."/>
            <person name="Talla E."/>
            <person name="Samson G."/>
            <person name="Jubin C."/>
            <person name="Poulain J."/>
            <person name="Vacherie B."/>
            <person name="Barbe V."/>
            <person name="Pelletier E."/>
            <person name="Sherman D.J."/>
            <person name="Westhof E."/>
            <person name="Weissenbach J."/>
            <person name="Baret P.V."/>
            <person name="Wincker P."/>
            <person name="Gaillardin C."/>
            <person name="Dujon B."/>
            <person name="Souciet J.L."/>
        </authorList>
    </citation>
    <scope>NUCLEOTIDE SEQUENCE [LARGE SCALE GENOMIC DNA]</scope>
    <source>
        <strain evidence="10">CBS 270.75 / DBVPG 7215 / KCTC 17166 / NRRL Y-17582</strain>
    </source>
</reference>
<dbReference type="InterPro" id="IPR004721">
    <property type="entry name" value="DHOdimr"/>
</dbReference>
<dbReference type="GO" id="GO:0005737">
    <property type="term" value="C:cytoplasm"/>
    <property type="evidence" value="ECO:0007669"/>
    <property type="project" value="TreeGrafter"/>
</dbReference>
<keyword evidence="7" id="KW-0862">Zinc</keyword>
<evidence type="ECO:0000256" key="4">
    <source>
        <dbReference type="ARBA" id="ARBA00012860"/>
    </source>
</evidence>
<evidence type="ECO:0000256" key="2">
    <source>
        <dbReference type="ARBA" id="ARBA00004880"/>
    </source>
</evidence>
<dbReference type="CDD" id="cd01294">
    <property type="entry name" value="DHOase"/>
    <property type="match status" value="1"/>
</dbReference>
<dbReference type="EMBL" id="CP002503">
    <property type="protein sequence ID" value="AET40871.1"/>
    <property type="molecule type" value="Genomic_DNA"/>
</dbReference>
<dbReference type="AlphaFoldDB" id="G8JVK6"/>
<evidence type="ECO:0000256" key="6">
    <source>
        <dbReference type="ARBA" id="ARBA00022801"/>
    </source>
</evidence>
<comment type="pathway">
    <text evidence="2">Pyrimidine metabolism; UMP biosynthesis via de novo pathway; (S)-dihydroorotate from bicarbonate: step 3/3.</text>
</comment>
<evidence type="ECO:0000256" key="8">
    <source>
        <dbReference type="ARBA" id="ARBA00022975"/>
    </source>
</evidence>
<protein>
    <recommendedName>
        <fullName evidence="4">dihydroorotase</fullName>
        <ecNumber evidence="4">3.5.2.3</ecNumber>
    </recommendedName>
</protein>
<dbReference type="FunFam" id="3.20.20.140:FF:000041">
    <property type="entry name" value="Dihydroorotase, variant"/>
    <property type="match status" value="1"/>
</dbReference>
<dbReference type="PIRSF" id="PIRSF001237">
    <property type="entry name" value="DHOdimr"/>
    <property type="match status" value="1"/>
</dbReference>
<gene>
    <name evidence="9" type="ordered locus">Ecym_7014</name>
</gene>
<dbReference type="HOGENOM" id="CLU_041558_0_0_1"/>
<proteinExistence type="inferred from homology"/>
<dbReference type="InterPro" id="IPR002195">
    <property type="entry name" value="Dihydroorotase_CS"/>
</dbReference>